<protein>
    <recommendedName>
        <fullName evidence="11">Pyruvate dehydrogenase E1 component subunit beta</fullName>
        <ecNumber evidence="11">1.2.4.1</ecNumber>
    </recommendedName>
</protein>
<dbReference type="EMBL" id="JXLN01012044">
    <property type="protein sequence ID" value="KPM07949.1"/>
    <property type="molecule type" value="Genomic_DNA"/>
</dbReference>
<gene>
    <name evidence="13" type="ORF">QR98_0064620</name>
</gene>
<dbReference type="PANTHER" id="PTHR11624:SF96">
    <property type="entry name" value="PYRUVATE DEHYDROGENASE E1 COMPONENT SUBUNIT BETA, MITOCHONDRIAL"/>
    <property type="match status" value="1"/>
</dbReference>
<comment type="catalytic activity">
    <reaction evidence="10 11">
        <text>N(6)-[(R)-lipoyl]-L-lysyl-[protein] + pyruvate + H(+) = N(6)-[(R)-S(8)-acetyldihydrolipoyl]-L-lysyl-[protein] + CO2</text>
        <dbReference type="Rhea" id="RHEA:19189"/>
        <dbReference type="Rhea" id="RHEA-COMP:10474"/>
        <dbReference type="Rhea" id="RHEA-COMP:10478"/>
        <dbReference type="ChEBI" id="CHEBI:15361"/>
        <dbReference type="ChEBI" id="CHEBI:15378"/>
        <dbReference type="ChEBI" id="CHEBI:16526"/>
        <dbReference type="ChEBI" id="CHEBI:83099"/>
        <dbReference type="ChEBI" id="CHEBI:83111"/>
        <dbReference type="EC" id="1.2.4.1"/>
    </reaction>
</comment>
<evidence type="ECO:0000256" key="8">
    <source>
        <dbReference type="ARBA" id="ARBA00023128"/>
    </source>
</evidence>
<reference evidence="13 14" key="1">
    <citation type="journal article" date="2015" name="Parasit. Vectors">
        <title>Draft genome of the scabies mite.</title>
        <authorList>
            <person name="Rider S.D.Jr."/>
            <person name="Morgan M.S."/>
            <person name="Arlian L.G."/>
        </authorList>
    </citation>
    <scope>NUCLEOTIDE SEQUENCE [LARGE SCALE GENOMIC DNA]</scope>
    <source>
        <strain evidence="13">Arlian Lab</strain>
    </source>
</reference>
<evidence type="ECO:0000256" key="1">
    <source>
        <dbReference type="ARBA" id="ARBA00001964"/>
    </source>
</evidence>
<comment type="subcellular location">
    <subcellularLocation>
        <location evidence="2">Mitochondrion</location>
    </subcellularLocation>
</comment>
<sequence length="330" mass="36013">MTKRKNADAIALDEELERDESVFILGEEVAQYDGAYKVTKGLWRKYGDQRVIDTPITEMGFAGIAVGAAFYGLKPVCEFMTFNFAMQAIDQIINSAAKTHYMSAGRIAVPIVFRGPNGAAAGVAAQHSQCYAAWYSHCPGLKVLAPYSAEDAKGLLKSAIRDPDPIIFLENEILYGTSFEVSDDVLSKEFLLPIGKAKIERRGEHVTICAYSRAIETSLEAAEILAASCNIELEVINLRTIRPLDFQTIADSVIKTNHLITVEQGWPQSGVGAEICAQIVESPIFDYLDAPVVRITGADVPMPYARTLEINAIPQPGNIVAAVKQMLNIN</sequence>
<dbReference type="Gene3D" id="3.40.50.970">
    <property type="match status" value="1"/>
</dbReference>
<dbReference type="SUPFAM" id="SSF52518">
    <property type="entry name" value="Thiamin diphosphate-binding fold (THDP-binding)"/>
    <property type="match status" value="1"/>
</dbReference>
<evidence type="ECO:0000256" key="3">
    <source>
        <dbReference type="ARBA" id="ARBA00022723"/>
    </source>
</evidence>
<dbReference type="Pfam" id="PF02780">
    <property type="entry name" value="Transketolase_C"/>
    <property type="match status" value="1"/>
</dbReference>
<dbReference type="InterPro" id="IPR029061">
    <property type="entry name" value="THDP-binding"/>
</dbReference>
<dbReference type="SMART" id="SM00861">
    <property type="entry name" value="Transket_pyr"/>
    <property type="match status" value="1"/>
</dbReference>
<dbReference type="NCBIfam" id="NF006667">
    <property type="entry name" value="PRK09212.1"/>
    <property type="match status" value="1"/>
</dbReference>
<dbReference type="OrthoDB" id="10266385at2759"/>
<dbReference type="EC" id="1.2.4.1" evidence="11"/>
<evidence type="ECO:0000313" key="13">
    <source>
        <dbReference type="EMBL" id="KPM07949.1"/>
    </source>
</evidence>
<dbReference type="InterPro" id="IPR005475">
    <property type="entry name" value="Transketolase-like_Pyr-bd"/>
</dbReference>
<dbReference type="NCBIfam" id="NF008854">
    <property type="entry name" value="PRK11892.1"/>
    <property type="match status" value="1"/>
</dbReference>
<dbReference type="FunFam" id="3.40.50.970:FF:000006">
    <property type="entry name" value="Pyruvate dehydrogenase E1 component subunit beta"/>
    <property type="match status" value="1"/>
</dbReference>
<keyword evidence="5" id="KW-0630">Potassium</keyword>
<keyword evidence="9 11" id="KW-0670">Pyruvate</keyword>
<keyword evidence="6 11" id="KW-0560">Oxidoreductase</keyword>
<evidence type="ECO:0000256" key="6">
    <source>
        <dbReference type="ARBA" id="ARBA00023002"/>
    </source>
</evidence>
<dbReference type="CDD" id="cd07036">
    <property type="entry name" value="TPP_PYR_E1-PDHc-beta_like"/>
    <property type="match status" value="1"/>
</dbReference>
<comment type="cofactor">
    <cofactor evidence="1 11">
        <name>thiamine diphosphate</name>
        <dbReference type="ChEBI" id="CHEBI:58937"/>
    </cofactor>
</comment>
<comment type="function">
    <text evidence="11">The pyruvate dehydrogenase complex catalyzes the overall conversion of pyruvate to acetyl-CoA and CO2.</text>
</comment>
<dbReference type="SUPFAM" id="SSF52922">
    <property type="entry name" value="TK C-terminal domain-like"/>
    <property type="match status" value="1"/>
</dbReference>
<dbReference type="AlphaFoldDB" id="A0A132AAN9"/>
<evidence type="ECO:0000256" key="9">
    <source>
        <dbReference type="ARBA" id="ARBA00023317"/>
    </source>
</evidence>
<dbReference type="Proteomes" id="UP000616769">
    <property type="component" value="Unassembled WGS sequence"/>
</dbReference>
<evidence type="ECO:0000256" key="5">
    <source>
        <dbReference type="ARBA" id="ARBA00022958"/>
    </source>
</evidence>
<proteinExistence type="predicted"/>
<dbReference type="FunFam" id="3.40.50.920:FF:000001">
    <property type="entry name" value="Pyruvate dehydrogenase E1 beta subunit"/>
    <property type="match status" value="1"/>
</dbReference>
<name>A0A132AAN9_SARSC</name>
<evidence type="ECO:0000313" key="14">
    <source>
        <dbReference type="Proteomes" id="UP000616769"/>
    </source>
</evidence>
<dbReference type="VEuPathDB" id="VectorBase:SSCA005907"/>
<dbReference type="GO" id="GO:0046872">
    <property type="term" value="F:metal ion binding"/>
    <property type="evidence" value="ECO:0007669"/>
    <property type="project" value="UniProtKB-KW"/>
</dbReference>
<organism evidence="13 14">
    <name type="scientific">Sarcoptes scabiei</name>
    <name type="common">Itch mite</name>
    <name type="synonym">Acarus scabiei</name>
    <dbReference type="NCBI Taxonomy" id="52283"/>
    <lineage>
        <taxon>Eukaryota</taxon>
        <taxon>Metazoa</taxon>
        <taxon>Ecdysozoa</taxon>
        <taxon>Arthropoda</taxon>
        <taxon>Chelicerata</taxon>
        <taxon>Arachnida</taxon>
        <taxon>Acari</taxon>
        <taxon>Acariformes</taxon>
        <taxon>Sarcoptiformes</taxon>
        <taxon>Astigmata</taxon>
        <taxon>Psoroptidia</taxon>
        <taxon>Sarcoptoidea</taxon>
        <taxon>Sarcoptidae</taxon>
        <taxon>Sarcoptinae</taxon>
        <taxon>Sarcoptes</taxon>
    </lineage>
</organism>
<keyword evidence="7 11" id="KW-0786">Thiamine pyrophosphate</keyword>
<evidence type="ECO:0000256" key="2">
    <source>
        <dbReference type="ARBA" id="ARBA00004173"/>
    </source>
</evidence>
<keyword evidence="3" id="KW-0479">Metal-binding</keyword>
<evidence type="ECO:0000256" key="4">
    <source>
        <dbReference type="ARBA" id="ARBA00022946"/>
    </source>
</evidence>
<dbReference type="GO" id="GO:0005739">
    <property type="term" value="C:mitochondrion"/>
    <property type="evidence" value="ECO:0007669"/>
    <property type="project" value="UniProtKB-SubCell"/>
</dbReference>
<dbReference type="InterPro" id="IPR027110">
    <property type="entry name" value="PDHB_mito-type"/>
</dbReference>
<evidence type="ECO:0000256" key="11">
    <source>
        <dbReference type="RuleBase" id="RU364074"/>
    </source>
</evidence>
<dbReference type="GO" id="GO:0004739">
    <property type="term" value="F:pyruvate dehydrogenase (acetyl-transferring) activity"/>
    <property type="evidence" value="ECO:0007669"/>
    <property type="project" value="UniProtKB-UniRule"/>
</dbReference>
<keyword evidence="8" id="KW-0496">Mitochondrion</keyword>
<keyword evidence="4" id="KW-0809">Transit peptide</keyword>
<dbReference type="InterPro" id="IPR009014">
    <property type="entry name" value="Transketo_C/PFOR_II"/>
</dbReference>
<dbReference type="Gene3D" id="3.40.50.920">
    <property type="match status" value="1"/>
</dbReference>
<accession>A0A132AAN9</accession>
<comment type="caution">
    <text evidence="13">The sequence shown here is derived from an EMBL/GenBank/DDBJ whole genome shotgun (WGS) entry which is preliminary data.</text>
</comment>
<dbReference type="PANTHER" id="PTHR11624">
    <property type="entry name" value="DEHYDROGENASE RELATED"/>
    <property type="match status" value="1"/>
</dbReference>
<dbReference type="GO" id="GO:0006086">
    <property type="term" value="P:pyruvate decarboxylation to acetyl-CoA"/>
    <property type="evidence" value="ECO:0007669"/>
    <property type="project" value="InterPro"/>
</dbReference>
<evidence type="ECO:0000259" key="12">
    <source>
        <dbReference type="SMART" id="SM00861"/>
    </source>
</evidence>
<dbReference type="Pfam" id="PF02779">
    <property type="entry name" value="Transket_pyr"/>
    <property type="match status" value="1"/>
</dbReference>
<feature type="domain" description="Transketolase-like pyrimidine-binding" evidence="12">
    <location>
        <begin position="4"/>
        <end position="177"/>
    </location>
</feature>
<evidence type="ECO:0000256" key="10">
    <source>
        <dbReference type="ARBA" id="ARBA00051231"/>
    </source>
</evidence>
<dbReference type="InterPro" id="IPR033248">
    <property type="entry name" value="Transketolase_C"/>
</dbReference>
<evidence type="ECO:0000256" key="7">
    <source>
        <dbReference type="ARBA" id="ARBA00023052"/>
    </source>
</evidence>